<evidence type="ECO:0000313" key="2">
    <source>
        <dbReference type="EMBL" id="GAA0275536.1"/>
    </source>
</evidence>
<evidence type="ECO:0000313" key="3">
    <source>
        <dbReference type="Proteomes" id="UP001500967"/>
    </source>
</evidence>
<keyword evidence="3" id="KW-1185">Reference proteome</keyword>
<reference evidence="2 3" key="1">
    <citation type="journal article" date="2019" name="Int. J. Syst. Evol. Microbiol.">
        <title>The Global Catalogue of Microorganisms (GCM) 10K type strain sequencing project: providing services to taxonomists for standard genome sequencing and annotation.</title>
        <authorList>
            <consortium name="The Broad Institute Genomics Platform"/>
            <consortium name="The Broad Institute Genome Sequencing Center for Infectious Disease"/>
            <person name="Wu L."/>
            <person name="Ma J."/>
        </authorList>
    </citation>
    <scope>NUCLEOTIDE SEQUENCE [LARGE SCALE GENOMIC DNA]</scope>
    <source>
        <strain evidence="2 3">JCM 10425</strain>
    </source>
</reference>
<dbReference type="RefSeq" id="WP_344653606.1">
    <property type="nucleotide sequence ID" value="NZ_BAAAGX010000033.1"/>
</dbReference>
<dbReference type="Gene3D" id="3.20.20.190">
    <property type="entry name" value="Phosphatidylinositol (PI) phosphodiesterase"/>
    <property type="match status" value="1"/>
</dbReference>
<gene>
    <name evidence="2" type="ORF">GCM10009539_74150</name>
</gene>
<evidence type="ECO:0000256" key="1">
    <source>
        <dbReference type="ARBA" id="ARBA00014286"/>
    </source>
</evidence>
<organism evidence="2 3">
    <name type="scientific">Cryptosporangium japonicum</name>
    <dbReference type="NCBI Taxonomy" id="80872"/>
    <lineage>
        <taxon>Bacteria</taxon>
        <taxon>Bacillati</taxon>
        <taxon>Actinomycetota</taxon>
        <taxon>Actinomycetes</taxon>
        <taxon>Cryptosporangiales</taxon>
        <taxon>Cryptosporangiaceae</taxon>
        <taxon>Cryptosporangium</taxon>
    </lineage>
</organism>
<dbReference type="InterPro" id="IPR051236">
    <property type="entry name" value="HAT_RTT109-like"/>
</dbReference>
<accession>A0ABN0V4S1</accession>
<dbReference type="Proteomes" id="UP001500967">
    <property type="component" value="Unassembled WGS sequence"/>
</dbReference>
<proteinExistence type="predicted"/>
<dbReference type="EMBL" id="BAAAGX010000033">
    <property type="protein sequence ID" value="GAA0275536.1"/>
    <property type="molecule type" value="Genomic_DNA"/>
</dbReference>
<protein>
    <recommendedName>
        <fullName evidence="1">Altered inheritance of mitochondria protein 6</fullName>
    </recommendedName>
</protein>
<dbReference type="SUPFAM" id="SSF51695">
    <property type="entry name" value="PLC-like phosphodiesterases"/>
    <property type="match status" value="1"/>
</dbReference>
<name>A0ABN0V4S1_9ACTN</name>
<dbReference type="InterPro" id="IPR017946">
    <property type="entry name" value="PLC-like_Pdiesterase_TIM-brl"/>
</dbReference>
<comment type="caution">
    <text evidence="2">The sequence shown here is derived from an EMBL/GenBank/DDBJ whole genome shotgun (WGS) entry which is preliminary data.</text>
</comment>
<dbReference type="PANTHER" id="PTHR31571:SF1">
    <property type="entry name" value="ALTERED INHERITANCE OF MITOCHONDRIA PROTEIN 6"/>
    <property type="match status" value="1"/>
</dbReference>
<dbReference type="PANTHER" id="PTHR31571">
    <property type="entry name" value="ALTERED INHERITANCE OF MITOCHONDRIA PROTEIN 6"/>
    <property type="match status" value="1"/>
</dbReference>
<sequence>MSALVTVLVGLGAAVVIAAGVGVAAHFRHRRWGAMTGGHAHNDYRHSRPLLAALDQGFTSVEVDIWPHQDEHGVPRLLVGHDAEDLEYWRTLRGLYLEPLARRVADHGGVLPGYDRPFQLLVEIKNDPEWCWELLSAELDNYQHILTRFEGDEIHAGAVTVVITGKPPKKELAAAPVRYAACDGSLAAVGSDSPASLVPLCSEKWDWKFTWDGHGTMPDAERKLLREWVEKAHAEGRTVRFWGVPAHSRRQRRAFWKEMRDAEVDYLGTDDLSALRAFLHVPSGR</sequence>